<sequence>MPTQLHGERMNQPWNQLDEALFERAKTLLDEEWLSRDADLAPLLPVVLERGVGQDWHKAGTFRHHLAGVARSLALWQQPRQVRQLGLLHSVYGNAFVDLVKFDAGNEREQLKSLVGEQAEHLVYLFCTMSRTQFVQKLLAGELGADGSLQIERNGPEPRETIRLTAYEVAVFAIVSMADSMEQWFSWQEDIYSRFPAVDHSRQQAVHWAASLWPGPMRPSSRMLSQISGLGRALQHPALKTRLPLPPVFANCSQLLSAGNEAAAVALYWSVIQLDQPLVDLDAATATLEQAVALNPWVGEPQMVLAQLYLSAGRSADAARAAESALQCFCSWGNAWDKRVQWDAWIAWTRILLQSARQDSWPARLDKLNNLALNQS</sequence>
<dbReference type="InterPro" id="IPR011990">
    <property type="entry name" value="TPR-like_helical_dom_sf"/>
</dbReference>
<proteinExistence type="predicted"/>
<dbReference type="PANTHER" id="PTHR37391">
    <property type="entry name" value="E3 UBIQUITIN-PROTEIN LIGASE"/>
    <property type="match status" value="1"/>
</dbReference>
<feature type="domain" description="DUF6817" evidence="1">
    <location>
        <begin position="47"/>
        <end position="131"/>
    </location>
</feature>
<evidence type="ECO:0000313" key="2">
    <source>
        <dbReference type="EMBL" id="AIJ47618.1"/>
    </source>
</evidence>
<dbReference type="Pfam" id="PF20680">
    <property type="entry name" value="DUF6817"/>
    <property type="match status" value="1"/>
</dbReference>
<gene>
    <name evidence="2" type="ORF">O987_17530</name>
</gene>
<dbReference type="InterPro" id="IPR049202">
    <property type="entry name" value="DUF6817"/>
</dbReference>
<dbReference type="AlphaFoldDB" id="A0A076PPD7"/>
<dbReference type="EMBL" id="CP006704">
    <property type="protein sequence ID" value="AIJ47618.1"/>
    <property type="molecule type" value="Genomic_DNA"/>
</dbReference>
<evidence type="ECO:0000313" key="3">
    <source>
        <dbReference type="Proteomes" id="UP000028782"/>
    </source>
</evidence>
<evidence type="ECO:0000259" key="1">
    <source>
        <dbReference type="Pfam" id="PF20680"/>
    </source>
</evidence>
<dbReference type="PANTHER" id="PTHR37391:SF2">
    <property type="entry name" value="E3 UBIQUITIN-PROTEIN LIGASE"/>
    <property type="match status" value="1"/>
</dbReference>
<accession>A0A076PPD7</accession>
<organism evidence="2 3">
    <name type="scientific">Comamonas testosteroni TK102</name>
    <dbReference type="NCBI Taxonomy" id="1392005"/>
    <lineage>
        <taxon>Bacteria</taxon>
        <taxon>Pseudomonadati</taxon>
        <taxon>Pseudomonadota</taxon>
        <taxon>Betaproteobacteria</taxon>
        <taxon>Burkholderiales</taxon>
        <taxon>Comamonadaceae</taxon>
        <taxon>Comamonas</taxon>
    </lineage>
</organism>
<dbReference type="Gene3D" id="1.25.40.10">
    <property type="entry name" value="Tetratricopeptide repeat domain"/>
    <property type="match status" value="1"/>
</dbReference>
<reference evidence="2 3" key="1">
    <citation type="journal article" date="2014" name="Genome Announc.">
        <title>Complete Genome Sequence of Polychlorinated Biphenyl Degrader Comamonas testosteroni TK102 (NBRC 109938).</title>
        <authorList>
            <person name="Fukuda K."/>
            <person name="Hosoyama A."/>
            <person name="Tsuchikane K."/>
            <person name="Ohji S."/>
            <person name="Yamazoe A."/>
            <person name="Fujita N."/>
            <person name="Shintani M."/>
            <person name="Kimbara K."/>
        </authorList>
    </citation>
    <scope>NUCLEOTIDE SEQUENCE [LARGE SCALE GENOMIC DNA]</scope>
    <source>
        <strain evidence="2">TK102</strain>
    </source>
</reference>
<dbReference type="SUPFAM" id="SSF48452">
    <property type="entry name" value="TPR-like"/>
    <property type="match status" value="1"/>
</dbReference>
<protein>
    <recommendedName>
        <fullName evidence="1">DUF6817 domain-containing protein</fullName>
    </recommendedName>
</protein>
<dbReference type="Proteomes" id="UP000028782">
    <property type="component" value="Chromosome"/>
</dbReference>
<dbReference type="HOGENOM" id="CLU_035098_0_0_4"/>
<name>A0A076PPD7_COMTE</name>
<dbReference type="KEGG" id="ctes:O987_17530"/>